<organism evidence="5 6">
    <name type="scientific">Lasiosphaeria hispida</name>
    <dbReference type="NCBI Taxonomy" id="260671"/>
    <lineage>
        <taxon>Eukaryota</taxon>
        <taxon>Fungi</taxon>
        <taxon>Dikarya</taxon>
        <taxon>Ascomycota</taxon>
        <taxon>Pezizomycotina</taxon>
        <taxon>Sordariomycetes</taxon>
        <taxon>Sordariomycetidae</taxon>
        <taxon>Sordariales</taxon>
        <taxon>Lasiosphaeriaceae</taxon>
        <taxon>Lasiosphaeria</taxon>
    </lineage>
</organism>
<dbReference type="Gene3D" id="3.40.462.20">
    <property type="match status" value="1"/>
</dbReference>
<dbReference type="InterPro" id="IPR016169">
    <property type="entry name" value="FAD-bd_PCMH_sub2"/>
</dbReference>
<dbReference type="InterPro" id="IPR012951">
    <property type="entry name" value="BBE"/>
</dbReference>
<dbReference type="SUPFAM" id="SSF56176">
    <property type="entry name" value="FAD-binding/transporter-associated domain-like"/>
    <property type="match status" value="1"/>
</dbReference>
<keyword evidence="6" id="KW-1185">Reference proteome</keyword>
<dbReference type="EMBL" id="JAUIQD010000004">
    <property type="protein sequence ID" value="KAK3353941.1"/>
    <property type="molecule type" value="Genomic_DNA"/>
</dbReference>
<dbReference type="PROSITE" id="PS51387">
    <property type="entry name" value="FAD_PCMH"/>
    <property type="match status" value="1"/>
</dbReference>
<dbReference type="PANTHER" id="PTHR13878:SF91">
    <property type="entry name" value="FAD BINDING DOMAIN PROTEIN (AFU_ORTHOLOGUE AFUA_6G12070)-RELATED"/>
    <property type="match status" value="1"/>
</dbReference>
<evidence type="ECO:0000313" key="6">
    <source>
        <dbReference type="Proteomes" id="UP001275084"/>
    </source>
</evidence>
<evidence type="ECO:0000259" key="4">
    <source>
        <dbReference type="PROSITE" id="PS51387"/>
    </source>
</evidence>
<name>A0AAJ0HJS2_9PEZI</name>
<dbReference type="Pfam" id="PF01565">
    <property type="entry name" value="FAD_binding_4"/>
    <property type="match status" value="1"/>
</dbReference>
<evidence type="ECO:0000256" key="2">
    <source>
        <dbReference type="ARBA" id="ARBA00023002"/>
    </source>
</evidence>
<comment type="caution">
    <text evidence="5">The sequence shown here is derived from an EMBL/GenBank/DDBJ whole genome shotgun (WGS) entry which is preliminary data.</text>
</comment>
<dbReference type="InterPro" id="IPR036318">
    <property type="entry name" value="FAD-bd_PCMH-like_sf"/>
</dbReference>
<reference evidence="5" key="2">
    <citation type="submission" date="2023-06" db="EMBL/GenBank/DDBJ databases">
        <authorList>
            <consortium name="Lawrence Berkeley National Laboratory"/>
            <person name="Haridas S."/>
            <person name="Hensen N."/>
            <person name="Bonometti L."/>
            <person name="Westerberg I."/>
            <person name="Brannstrom I.O."/>
            <person name="Guillou S."/>
            <person name="Cros-Aarteil S."/>
            <person name="Calhoun S."/>
            <person name="Kuo A."/>
            <person name="Mondo S."/>
            <person name="Pangilinan J."/>
            <person name="Riley R."/>
            <person name="Labutti K."/>
            <person name="Andreopoulos B."/>
            <person name="Lipzen A."/>
            <person name="Chen C."/>
            <person name="Yanf M."/>
            <person name="Daum C."/>
            <person name="Ng V."/>
            <person name="Clum A."/>
            <person name="Steindorff A."/>
            <person name="Ohm R."/>
            <person name="Martin F."/>
            <person name="Silar P."/>
            <person name="Natvig D."/>
            <person name="Lalanne C."/>
            <person name="Gautier V."/>
            <person name="Ament-Velasquez S.L."/>
            <person name="Kruys A."/>
            <person name="Hutchinson M.I."/>
            <person name="Powell A.J."/>
            <person name="Barry K."/>
            <person name="Miller A.N."/>
            <person name="Grigoriev I.V."/>
            <person name="Debuchy R."/>
            <person name="Gladieux P."/>
            <person name="Thoren M.H."/>
            <person name="Johannesson H."/>
        </authorList>
    </citation>
    <scope>NUCLEOTIDE SEQUENCE</scope>
    <source>
        <strain evidence="5">CBS 955.72</strain>
    </source>
</reference>
<gene>
    <name evidence="5" type="ORF">B0T25DRAFT_223225</name>
</gene>
<dbReference type="Proteomes" id="UP001275084">
    <property type="component" value="Unassembled WGS sequence"/>
</dbReference>
<accession>A0AAJ0HJS2</accession>
<proteinExistence type="inferred from homology"/>
<evidence type="ECO:0000256" key="1">
    <source>
        <dbReference type="ARBA" id="ARBA00005466"/>
    </source>
</evidence>
<feature type="signal peptide" evidence="3">
    <location>
        <begin position="1"/>
        <end position="23"/>
    </location>
</feature>
<dbReference type="InterPro" id="IPR050432">
    <property type="entry name" value="FAD-linked_Oxidoreductases_BP"/>
</dbReference>
<reference evidence="5" key="1">
    <citation type="journal article" date="2023" name="Mol. Phylogenet. Evol.">
        <title>Genome-scale phylogeny and comparative genomics of the fungal order Sordariales.</title>
        <authorList>
            <person name="Hensen N."/>
            <person name="Bonometti L."/>
            <person name="Westerberg I."/>
            <person name="Brannstrom I.O."/>
            <person name="Guillou S."/>
            <person name="Cros-Aarteil S."/>
            <person name="Calhoun S."/>
            <person name="Haridas S."/>
            <person name="Kuo A."/>
            <person name="Mondo S."/>
            <person name="Pangilinan J."/>
            <person name="Riley R."/>
            <person name="LaButti K."/>
            <person name="Andreopoulos B."/>
            <person name="Lipzen A."/>
            <person name="Chen C."/>
            <person name="Yan M."/>
            <person name="Daum C."/>
            <person name="Ng V."/>
            <person name="Clum A."/>
            <person name="Steindorff A."/>
            <person name="Ohm R.A."/>
            <person name="Martin F."/>
            <person name="Silar P."/>
            <person name="Natvig D.O."/>
            <person name="Lalanne C."/>
            <person name="Gautier V."/>
            <person name="Ament-Velasquez S.L."/>
            <person name="Kruys A."/>
            <person name="Hutchinson M.I."/>
            <person name="Powell A.J."/>
            <person name="Barry K."/>
            <person name="Miller A.N."/>
            <person name="Grigoriev I.V."/>
            <person name="Debuchy R."/>
            <person name="Gladieux P."/>
            <person name="Hiltunen Thoren M."/>
            <person name="Johannesson H."/>
        </authorList>
    </citation>
    <scope>NUCLEOTIDE SEQUENCE</scope>
    <source>
        <strain evidence="5">CBS 955.72</strain>
    </source>
</reference>
<dbReference type="GO" id="GO:0071949">
    <property type="term" value="F:FAD binding"/>
    <property type="evidence" value="ECO:0007669"/>
    <property type="project" value="InterPro"/>
</dbReference>
<dbReference type="Pfam" id="PF08031">
    <property type="entry name" value="BBE"/>
    <property type="match status" value="1"/>
</dbReference>
<dbReference type="InterPro" id="IPR006094">
    <property type="entry name" value="Oxid_FAD_bind_N"/>
</dbReference>
<keyword evidence="3" id="KW-0732">Signal</keyword>
<feature type="domain" description="FAD-binding PCMH-type" evidence="4">
    <location>
        <begin position="194"/>
        <end position="373"/>
    </location>
</feature>
<dbReference type="InterPro" id="IPR016166">
    <property type="entry name" value="FAD-bd_PCMH"/>
</dbReference>
<dbReference type="AlphaFoldDB" id="A0AAJ0HJS2"/>
<dbReference type="GO" id="GO:0016491">
    <property type="term" value="F:oxidoreductase activity"/>
    <property type="evidence" value="ECO:0007669"/>
    <property type="project" value="UniProtKB-KW"/>
</dbReference>
<protein>
    <recommendedName>
        <fullName evidence="4">FAD-binding PCMH-type domain-containing protein</fullName>
    </recommendedName>
</protein>
<keyword evidence="2" id="KW-0560">Oxidoreductase</keyword>
<evidence type="ECO:0000256" key="3">
    <source>
        <dbReference type="SAM" id="SignalP"/>
    </source>
</evidence>
<dbReference type="Gene3D" id="3.30.465.10">
    <property type="match status" value="1"/>
</dbReference>
<comment type="similarity">
    <text evidence="1">Belongs to the oxygen-dependent FAD-linked oxidoreductase family.</text>
</comment>
<sequence>MAVLSLRRVLLLVGAAASSLVSAQTIVTEDGNVVAADEATVAPAASVIDNAASDPAALQLTDAVIANLTELQLSNISLFAFKSDSTVARALSSARSSSSAATCKVFPGDAAYPSRLIWAVLDLLTGGALIETVPIGAVCYPKSGVYNATKCADILAHWTESDTHAADPTSVMSPLFQGETCMPAAGASNASCTLGGFPSYAVRIANVAQVQLAVNFARNSGVRLVVKNTGHDFLGKSCGAGALSIWTHHLKTIEFVKSVKTPTYEGPAFRLGAGVEVHELYLAANKYNVTAVGGECRGVGVAGGYTAGGGHSPLSSKIGMGADQVLSIDVVLPNGRFVTADESNQADLFWALRGGGGGTFGVVTGMTVKVHPQMHFSGVNFNVVSGPGTNVSEALFWKAAYAYWRKMPEYADKGTYGYSTIFPRGAPGSGYSWSMLPWLVPGMALADFKAMVAPLFAEWKALGLEVTPLWFEYDNFYDTWSKGNFPLEGVANSNLRTGSRLFPASVWKDSTKLAALLDAIKSIVVEGSALIQYNINGKAPAGTPASATNTHWRDAVWYTIIGSAWSAGVPEAEVKAVNVKITDDWMGRLRPFGPGGYGNEGDVMEPDFGGAFFGTNYDLLLKIKRSVDPDDVFWAPTAVGSDRWQVSGQRDWLTLQTGKLCKA</sequence>
<feature type="chain" id="PRO_5042560362" description="FAD-binding PCMH-type domain-containing protein" evidence="3">
    <location>
        <begin position="24"/>
        <end position="663"/>
    </location>
</feature>
<dbReference type="PANTHER" id="PTHR13878">
    <property type="entry name" value="GULONOLACTONE OXIDASE"/>
    <property type="match status" value="1"/>
</dbReference>
<evidence type="ECO:0000313" key="5">
    <source>
        <dbReference type="EMBL" id="KAK3353941.1"/>
    </source>
</evidence>